<feature type="transmembrane region" description="Helical" evidence="2">
    <location>
        <begin position="180"/>
        <end position="201"/>
    </location>
</feature>
<feature type="transmembrane region" description="Helical" evidence="2">
    <location>
        <begin position="348"/>
        <end position="366"/>
    </location>
</feature>
<organism evidence="3">
    <name type="scientific">Haptolina ericina</name>
    <dbReference type="NCBI Taxonomy" id="156174"/>
    <lineage>
        <taxon>Eukaryota</taxon>
        <taxon>Haptista</taxon>
        <taxon>Haptophyta</taxon>
        <taxon>Prymnesiophyceae</taxon>
        <taxon>Prymnesiales</taxon>
        <taxon>Prymnesiaceae</taxon>
        <taxon>Haptolina</taxon>
    </lineage>
</organism>
<keyword evidence="2" id="KW-0472">Membrane</keyword>
<proteinExistence type="predicted"/>
<dbReference type="AlphaFoldDB" id="A0A7S3FP23"/>
<protein>
    <submittedName>
        <fullName evidence="3">Uncharacterized protein</fullName>
    </submittedName>
</protein>
<evidence type="ECO:0000313" key="3">
    <source>
        <dbReference type="EMBL" id="CAE0154756.1"/>
    </source>
</evidence>
<accession>A0A7S3FP23</accession>
<name>A0A7S3FP23_9EUKA</name>
<feature type="transmembrane region" description="Helical" evidence="2">
    <location>
        <begin position="399"/>
        <end position="417"/>
    </location>
</feature>
<feature type="region of interest" description="Disordered" evidence="1">
    <location>
        <begin position="911"/>
        <end position="946"/>
    </location>
</feature>
<reference evidence="3" key="1">
    <citation type="submission" date="2021-01" db="EMBL/GenBank/DDBJ databases">
        <authorList>
            <person name="Corre E."/>
            <person name="Pelletier E."/>
            <person name="Niang G."/>
            <person name="Scheremetjew M."/>
            <person name="Finn R."/>
            <person name="Kale V."/>
            <person name="Holt S."/>
            <person name="Cochrane G."/>
            <person name="Meng A."/>
            <person name="Brown T."/>
            <person name="Cohen L."/>
        </authorList>
    </citation>
    <scope>NUCLEOTIDE SEQUENCE</scope>
    <source>
        <strain evidence="3">CCMP281</strain>
    </source>
</reference>
<feature type="compositionally biased region" description="Low complexity" evidence="1">
    <location>
        <begin position="918"/>
        <end position="936"/>
    </location>
</feature>
<gene>
    <name evidence="3" type="ORF">HERI1096_LOCUS40704</name>
</gene>
<feature type="transmembrane region" description="Helical" evidence="2">
    <location>
        <begin position="467"/>
        <end position="487"/>
    </location>
</feature>
<evidence type="ECO:0000256" key="1">
    <source>
        <dbReference type="SAM" id="MobiDB-lite"/>
    </source>
</evidence>
<feature type="transmembrane region" description="Helical" evidence="2">
    <location>
        <begin position="582"/>
        <end position="604"/>
    </location>
</feature>
<feature type="transmembrane region" description="Helical" evidence="2">
    <location>
        <begin position="320"/>
        <end position="342"/>
    </location>
</feature>
<feature type="transmembrane region" description="Helical" evidence="2">
    <location>
        <begin position="229"/>
        <end position="247"/>
    </location>
</feature>
<keyword evidence="2" id="KW-0812">Transmembrane</keyword>
<feature type="transmembrane region" description="Helical" evidence="2">
    <location>
        <begin position="610"/>
        <end position="630"/>
    </location>
</feature>
<dbReference type="EMBL" id="HBHX01073508">
    <property type="protein sequence ID" value="CAE0154756.1"/>
    <property type="molecule type" value="Transcribed_RNA"/>
</dbReference>
<evidence type="ECO:0000256" key="2">
    <source>
        <dbReference type="SAM" id="Phobius"/>
    </source>
</evidence>
<feature type="transmembrane region" description="Helical" evidence="2">
    <location>
        <begin position="507"/>
        <end position="529"/>
    </location>
</feature>
<sequence>MMQCIYEENTKGSSSKVRWFQGIDGEIAFYISRVPVPIDKIAGDEDFCFPAEEALGDTALQGTISSRCGKRAYFGNLEKMLDDQDLMFVKLVKEAGIDRKKFPFRVQLKLLYWQKLAKSSGSYKYMKQLVEGTIELDQFESPQESLYGLRGHEYDLRVTLIPVDWLTVLNRFALSMTTYITFYFALDFMLIFVVIILWGIIRLSSQHPVPPKLHFSAWLKGFEMNPIKGFVIVFIPILIMCSIIRSIQAGFNPFGFIKGDLKFVGEETEKITEQWMDGRTGICIFAMGFNLMNDGVWLLCPRLDRPRSIWRPGYWQRRHILYTSVCLFVVLLLALEFSFSTMFADNPFMWMLMFKFLWMYMETMLLKLLTEKLIALPFECALQTAQFVMTLGAPGFLPFIQAFMLETGIMVIKRVFIDPIKFRVVRIAKLRVKVATALRNGEAAPVNTPEMEAIGIMTDMLQLMYRYSVDSLGAVISPITISILYLFKREYEITKLYGMRPTDLIFFMLFSFIMIPALWVVDIFLFNLLELLYNWKLFEYISFCNDRFKHRARRWVGLDSAVNAELPPDLRSMDQMCFSVQFYLLGSLHAAGLVLAVLGYMLVLHKEHNMFGDIMVMPLFLLVSLLIRAIKTIGFYLADRYQVWVVEDEDTEDYQYDDGPQSRNQNVLPEGMAAIDANVAECVEDAYAAGHTDDTLIKLLSEAMHIPPGASIIAASLGGESSGGSGGAGTSAGLSQQQTAQMLQMQAQGLLAAPPPAAPWPMPMPAPMPAPMQASMGMNSLMLSAGSPGFLPLGQQPQMMQPQMMQPGPPLPVGVPRPPGATGGIGRDEAKELDFRDFMNAFRDEMKDARAFDERTNKFVPSRACVSEEDQRAHIQERADEIYGPSAHVDGQADFDDFEWPDELMILGIDVDNAEEGTTSTTTSSTSTTESETPPTDSEDDDAWPMELLVQSNHHDRDIVVI</sequence>
<keyword evidence="2" id="KW-1133">Transmembrane helix</keyword>